<name>A0AC34QUW5_9BILA</name>
<proteinExistence type="predicted"/>
<protein>
    <submittedName>
        <fullName evidence="2">Transcription factor CBF/NF-Y/archaeal histone domain-containing protein</fullName>
    </submittedName>
</protein>
<accession>A0AC34QUW5</accession>
<dbReference type="WBParaSite" id="JU765_v2.g19554.t1">
    <property type="protein sequence ID" value="JU765_v2.g19554.t1"/>
    <property type="gene ID" value="JU765_v2.g19554"/>
</dbReference>
<reference evidence="2" key="1">
    <citation type="submission" date="2022-11" db="UniProtKB">
        <authorList>
            <consortium name="WormBaseParasite"/>
        </authorList>
    </citation>
    <scope>IDENTIFICATION</scope>
</reference>
<dbReference type="Proteomes" id="UP000887576">
    <property type="component" value="Unplaced"/>
</dbReference>
<organism evidence="1 2">
    <name type="scientific">Panagrolaimus sp. JU765</name>
    <dbReference type="NCBI Taxonomy" id="591449"/>
    <lineage>
        <taxon>Eukaryota</taxon>
        <taxon>Metazoa</taxon>
        <taxon>Ecdysozoa</taxon>
        <taxon>Nematoda</taxon>
        <taxon>Chromadorea</taxon>
        <taxon>Rhabditida</taxon>
        <taxon>Tylenchina</taxon>
        <taxon>Panagrolaimomorpha</taxon>
        <taxon>Panagrolaimoidea</taxon>
        <taxon>Panagrolaimidae</taxon>
        <taxon>Panagrolaimus</taxon>
    </lineage>
</organism>
<sequence length="74" mass="7820">MASVDPEDLKLPQAPIVKLMKQGAGEGVNFSNEAKVSVARAAAVFCLHVADHASDISNKAKRKTVTANDIIEAM</sequence>
<evidence type="ECO:0000313" key="1">
    <source>
        <dbReference type="Proteomes" id="UP000887576"/>
    </source>
</evidence>
<evidence type="ECO:0000313" key="2">
    <source>
        <dbReference type="WBParaSite" id="JU765_v2.g19554.t1"/>
    </source>
</evidence>